<feature type="transmembrane region" description="Helical" evidence="1">
    <location>
        <begin position="230"/>
        <end position="255"/>
    </location>
</feature>
<dbReference type="EMBL" id="JAALLT010000001">
    <property type="protein sequence ID" value="NGP75665.1"/>
    <property type="molecule type" value="Genomic_DNA"/>
</dbReference>
<evidence type="ECO:0000313" key="4">
    <source>
        <dbReference type="Proteomes" id="UP000473278"/>
    </source>
</evidence>
<accession>A0A6M1T0N8</accession>
<feature type="transmembrane region" description="Helical" evidence="1">
    <location>
        <begin position="66"/>
        <end position="87"/>
    </location>
</feature>
<dbReference type="InterPro" id="IPR012171">
    <property type="entry name" value="Fatty_acid_desaturase"/>
</dbReference>
<protein>
    <submittedName>
        <fullName evidence="3">Acyl-CoA desaturase</fullName>
    </submittedName>
</protein>
<proteinExistence type="predicted"/>
<dbReference type="PANTHER" id="PTHR19353:SF19">
    <property type="entry name" value="DELTA(5) FATTY ACID DESATURASE C-RELATED"/>
    <property type="match status" value="1"/>
</dbReference>
<feature type="transmembrane region" description="Helical" evidence="1">
    <location>
        <begin position="41"/>
        <end position="59"/>
    </location>
</feature>
<dbReference type="Proteomes" id="UP000473278">
    <property type="component" value="Unassembled WGS sequence"/>
</dbReference>
<keyword evidence="1" id="KW-0472">Membrane</keyword>
<keyword evidence="1" id="KW-1133">Transmembrane helix</keyword>
<dbReference type="InterPro" id="IPR005804">
    <property type="entry name" value="FA_desaturase_dom"/>
</dbReference>
<dbReference type="PANTHER" id="PTHR19353">
    <property type="entry name" value="FATTY ACID DESATURASE 2"/>
    <property type="match status" value="1"/>
</dbReference>
<dbReference type="Pfam" id="PF00487">
    <property type="entry name" value="FA_desaturase"/>
    <property type="match status" value="1"/>
</dbReference>
<dbReference type="PIRSF" id="PIRSF015921">
    <property type="entry name" value="FA_sphinglp_des"/>
    <property type="match status" value="1"/>
</dbReference>
<gene>
    <name evidence="3" type="ORF">G3570_03415</name>
</gene>
<dbReference type="RefSeq" id="WP_165139172.1">
    <property type="nucleotide sequence ID" value="NZ_JAALLT010000001.1"/>
</dbReference>
<evidence type="ECO:0000259" key="2">
    <source>
        <dbReference type="Pfam" id="PF00487"/>
    </source>
</evidence>
<reference evidence="3 4" key="1">
    <citation type="submission" date="2020-02" db="EMBL/GenBank/DDBJ databases">
        <title>Balneolaceae bacterium YR4-1, complete genome.</title>
        <authorList>
            <person name="Li Y."/>
            <person name="Wu S."/>
        </authorList>
    </citation>
    <scope>NUCLEOTIDE SEQUENCE [LARGE SCALE GENOMIC DNA]</scope>
    <source>
        <strain evidence="3 4">YR4-1</strain>
    </source>
</reference>
<keyword evidence="4" id="KW-1185">Reference proteome</keyword>
<sequence>MSVEKVTFNNSISREFSKTVKERVDHYFKEHDLSRHANLQMVIKTIVLLTLYFGSYALIISGQLPLLAMWFLTFLMGIGMAGVGFSVSHDALHGAYSSNKYINKALGYTFDLMGANGYIWKITHNIIHHTYTNIHEHDEDLEVAGFIRLSPHAEWKPIHRFQHVLAFFAYSLATIFWVFVKDYKHFLKDHIGPYNNKSHPVSEWIILFVTKAIYYTYMLVLPMLLLDITWVHLLIGFLTLHLTAGLILGIIFQLAHVVEETDHPMPDQENMIDEHWMIHEMVTTNNFARDNKALCWFVGGLNFQIEHHLFPRTCSVHYPDISHIVEKTANEFGIPYNHHDTFFDAVASHYRTLKKFGDPEFSYSEPKYEFKLG</sequence>
<feature type="transmembrane region" description="Helical" evidence="1">
    <location>
        <begin position="161"/>
        <end position="180"/>
    </location>
</feature>
<dbReference type="GO" id="GO:0008610">
    <property type="term" value="P:lipid biosynthetic process"/>
    <property type="evidence" value="ECO:0007669"/>
    <property type="project" value="UniProtKB-ARBA"/>
</dbReference>
<dbReference type="CDD" id="cd03506">
    <property type="entry name" value="Delta6-FADS-like"/>
    <property type="match status" value="1"/>
</dbReference>
<dbReference type="AlphaFoldDB" id="A0A6M1T0N8"/>
<comment type="caution">
    <text evidence="3">The sequence shown here is derived from an EMBL/GenBank/DDBJ whole genome shotgun (WGS) entry which is preliminary data.</text>
</comment>
<organism evidence="3 4">
    <name type="scientific">Halalkalibaculum roseum</name>
    <dbReference type="NCBI Taxonomy" id="2709311"/>
    <lineage>
        <taxon>Bacteria</taxon>
        <taxon>Pseudomonadati</taxon>
        <taxon>Balneolota</taxon>
        <taxon>Balneolia</taxon>
        <taxon>Balneolales</taxon>
        <taxon>Balneolaceae</taxon>
        <taxon>Halalkalibaculum</taxon>
    </lineage>
</organism>
<evidence type="ECO:0000256" key="1">
    <source>
        <dbReference type="SAM" id="Phobius"/>
    </source>
</evidence>
<name>A0A6M1T0N8_9BACT</name>
<dbReference type="GO" id="GO:0016717">
    <property type="term" value="F:oxidoreductase activity, acting on paired donors, with oxidation of a pair of donors resulting in the reduction of molecular oxygen to two molecules of water"/>
    <property type="evidence" value="ECO:0007669"/>
    <property type="project" value="TreeGrafter"/>
</dbReference>
<evidence type="ECO:0000313" key="3">
    <source>
        <dbReference type="EMBL" id="NGP75665.1"/>
    </source>
</evidence>
<feature type="transmembrane region" description="Helical" evidence="1">
    <location>
        <begin position="201"/>
        <end position="224"/>
    </location>
</feature>
<dbReference type="GO" id="GO:0016020">
    <property type="term" value="C:membrane"/>
    <property type="evidence" value="ECO:0007669"/>
    <property type="project" value="TreeGrafter"/>
</dbReference>
<keyword evidence="1" id="KW-0812">Transmembrane</keyword>
<feature type="domain" description="Fatty acid desaturase" evidence="2">
    <location>
        <begin position="68"/>
        <end position="338"/>
    </location>
</feature>